<dbReference type="InterPro" id="IPR017938">
    <property type="entry name" value="Riboflavin_synthase-like_b-brl"/>
</dbReference>
<dbReference type="EMBL" id="CP025682">
    <property type="protein sequence ID" value="AUN93714.1"/>
    <property type="molecule type" value="Genomic_DNA"/>
</dbReference>
<dbReference type="Proteomes" id="UP000242205">
    <property type="component" value="Chromosome"/>
</dbReference>
<comment type="similarity">
    <text evidence="3">In the C-terminal section; belongs to the flavoprotein pyridine nucleotide cytochrome reductase family.</text>
</comment>
<dbReference type="FunFam" id="1.10.490.10:FF:000003">
    <property type="entry name" value="Flavohemoprotein"/>
    <property type="match status" value="1"/>
</dbReference>
<dbReference type="Pfam" id="PF00042">
    <property type="entry name" value="Globin"/>
    <property type="match status" value="1"/>
</dbReference>
<dbReference type="InterPro" id="IPR009050">
    <property type="entry name" value="Globin-like_sf"/>
</dbReference>
<dbReference type="GO" id="GO:0046872">
    <property type="term" value="F:metal ion binding"/>
    <property type="evidence" value="ECO:0007669"/>
    <property type="project" value="UniProtKB-KW"/>
</dbReference>
<evidence type="ECO:0000256" key="15">
    <source>
        <dbReference type="ARBA" id="ARBA00023004"/>
    </source>
</evidence>
<evidence type="ECO:0000256" key="12">
    <source>
        <dbReference type="ARBA" id="ARBA00022827"/>
    </source>
</evidence>
<evidence type="ECO:0000256" key="23">
    <source>
        <dbReference type="RuleBase" id="RU000356"/>
    </source>
</evidence>
<accession>A0A2I6S381</accession>
<dbReference type="PRINTS" id="PR00410">
    <property type="entry name" value="PHEHYDRXLASE"/>
</dbReference>
<dbReference type="GO" id="GO:0009636">
    <property type="term" value="P:response to toxic substance"/>
    <property type="evidence" value="ECO:0007669"/>
    <property type="project" value="UniProtKB-KW"/>
</dbReference>
<evidence type="ECO:0000256" key="3">
    <source>
        <dbReference type="ARBA" id="ARBA00006401"/>
    </source>
</evidence>
<dbReference type="GO" id="GO:0005344">
    <property type="term" value="F:oxygen carrier activity"/>
    <property type="evidence" value="ECO:0007669"/>
    <property type="project" value="UniProtKB-KW"/>
</dbReference>
<keyword evidence="12" id="KW-0274">FAD</keyword>
<dbReference type="GO" id="GO:0019825">
    <property type="term" value="F:oxygen binding"/>
    <property type="evidence" value="ECO:0007669"/>
    <property type="project" value="InterPro"/>
</dbReference>
<dbReference type="EC" id="1.14.12.17" evidence="5"/>
<evidence type="ECO:0000256" key="13">
    <source>
        <dbReference type="ARBA" id="ARBA00022857"/>
    </source>
</evidence>
<protein>
    <recommendedName>
        <fullName evidence="6">Flavohemoprotein</fullName>
        <ecNumber evidence="5">1.14.12.17</ecNumber>
    </recommendedName>
    <alternativeName>
        <fullName evidence="19">Flavohemoglobin</fullName>
    </alternativeName>
    <alternativeName>
        <fullName evidence="18">Hemoglobin-like protein</fullName>
    </alternativeName>
    <alternativeName>
        <fullName evidence="20">Nitric oxide dioxygenase</fullName>
    </alternativeName>
</protein>
<dbReference type="NCBIfam" id="NF009805">
    <property type="entry name" value="PRK13289.1"/>
    <property type="match status" value="1"/>
</dbReference>
<dbReference type="PANTHER" id="PTHR43396:SF3">
    <property type="entry name" value="FLAVOHEMOPROTEIN"/>
    <property type="match status" value="1"/>
</dbReference>
<dbReference type="CDD" id="cd06184">
    <property type="entry name" value="flavohem_like_fad_nad_binding"/>
    <property type="match status" value="1"/>
</dbReference>
<feature type="domain" description="Globin" evidence="24">
    <location>
        <begin position="1"/>
        <end position="138"/>
    </location>
</feature>
<dbReference type="InterPro" id="IPR017927">
    <property type="entry name" value="FAD-bd_FR_type"/>
</dbReference>
<keyword evidence="27" id="KW-1185">Reference proteome</keyword>
<evidence type="ECO:0000256" key="16">
    <source>
        <dbReference type="ARBA" id="ARBA00023027"/>
    </source>
</evidence>
<evidence type="ECO:0000256" key="9">
    <source>
        <dbReference type="ARBA" id="ARBA00022621"/>
    </source>
</evidence>
<evidence type="ECO:0000256" key="22">
    <source>
        <dbReference type="ARBA" id="ARBA00049433"/>
    </source>
</evidence>
<dbReference type="InterPro" id="IPR001433">
    <property type="entry name" value="OxRdtase_FAD/NAD-bd"/>
</dbReference>
<evidence type="ECO:0000313" key="26">
    <source>
        <dbReference type="EMBL" id="AUN93714.1"/>
    </source>
</evidence>
<keyword evidence="13" id="KW-0521">NADP</keyword>
<dbReference type="PROSITE" id="PS01033">
    <property type="entry name" value="GLOBIN"/>
    <property type="match status" value="1"/>
</dbReference>
<dbReference type="KEGG" id="atw:C0099_01450"/>
<dbReference type="Gene3D" id="3.40.50.80">
    <property type="entry name" value="Nucleotide-binding domain of ferredoxin-NADP reductase (FNR) module"/>
    <property type="match status" value="1"/>
</dbReference>
<keyword evidence="14" id="KW-0560">Oxidoreductase</keyword>
<dbReference type="InterPro" id="IPR039261">
    <property type="entry name" value="FNR_nucleotide-bd"/>
</dbReference>
<keyword evidence="10" id="KW-0285">Flavoprotein</keyword>
<evidence type="ECO:0000256" key="7">
    <source>
        <dbReference type="ARBA" id="ARBA00022575"/>
    </source>
</evidence>
<evidence type="ECO:0000256" key="17">
    <source>
        <dbReference type="ARBA" id="ARBA00025094"/>
    </source>
</evidence>
<keyword evidence="11" id="KW-0479">Metal-binding</keyword>
<evidence type="ECO:0000256" key="4">
    <source>
        <dbReference type="ARBA" id="ARBA00008414"/>
    </source>
</evidence>
<proteinExistence type="inferred from homology"/>
<dbReference type="SUPFAM" id="SSF46458">
    <property type="entry name" value="Globin-like"/>
    <property type="match status" value="1"/>
</dbReference>
<comment type="catalytic activity">
    <reaction evidence="22">
        <text>2 nitric oxide + NADPH + 2 O2 = 2 nitrate + NADP(+) + H(+)</text>
        <dbReference type="Rhea" id="RHEA:19465"/>
        <dbReference type="ChEBI" id="CHEBI:15378"/>
        <dbReference type="ChEBI" id="CHEBI:15379"/>
        <dbReference type="ChEBI" id="CHEBI:16480"/>
        <dbReference type="ChEBI" id="CHEBI:17632"/>
        <dbReference type="ChEBI" id="CHEBI:57783"/>
        <dbReference type="ChEBI" id="CHEBI:58349"/>
        <dbReference type="EC" id="1.14.12.17"/>
    </reaction>
</comment>
<dbReference type="FunFam" id="2.40.30.10:FF:000034">
    <property type="entry name" value="Flavohemoprotein"/>
    <property type="match status" value="1"/>
</dbReference>
<dbReference type="SUPFAM" id="SSF63380">
    <property type="entry name" value="Riboflavin synthase domain-like"/>
    <property type="match status" value="1"/>
</dbReference>
<evidence type="ECO:0000256" key="11">
    <source>
        <dbReference type="ARBA" id="ARBA00022723"/>
    </source>
</evidence>
<keyword evidence="16" id="KW-0520">NAD</keyword>
<dbReference type="Pfam" id="PF00175">
    <property type="entry name" value="NAD_binding_1"/>
    <property type="match status" value="1"/>
</dbReference>
<dbReference type="AlphaFoldDB" id="A0A2I6S381"/>
<evidence type="ECO:0000259" key="24">
    <source>
        <dbReference type="PROSITE" id="PS01033"/>
    </source>
</evidence>
<keyword evidence="7" id="KW-0216">Detoxification</keyword>
<keyword evidence="9 23" id="KW-0561">Oxygen transport</keyword>
<evidence type="ECO:0000256" key="14">
    <source>
        <dbReference type="ARBA" id="ARBA00023002"/>
    </source>
</evidence>
<dbReference type="SUPFAM" id="SSF52343">
    <property type="entry name" value="Ferredoxin reductase-like, C-terminal NADP-linked domain"/>
    <property type="match status" value="1"/>
</dbReference>
<dbReference type="GO" id="GO:0046210">
    <property type="term" value="P:nitric oxide catabolic process"/>
    <property type="evidence" value="ECO:0007669"/>
    <property type="project" value="TreeGrafter"/>
</dbReference>
<evidence type="ECO:0000259" key="25">
    <source>
        <dbReference type="PROSITE" id="PS51384"/>
    </source>
</evidence>
<dbReference type="OrthoDB" id="9801223at2"/>
<comment type="cofactor">
    <cofactor evidence="2">
        <name>FAD</name>
        <dbReference type="ChEBI" id="CHEBI:57692"/>
    </cofactor>
</comment>
<comment type="catalytic activity">
    <reaction evidence="21">
        <text>2 nitric oxide + NADH + 2 O2 = 2 nitrate + NAD(+) + H(+)</text>
        <dbReference type="Rhea" id="RHEA:19469"/>
        <dbReference type="ChEBI" id="CHEBI:15378"/>
        <dbReference type="ChEBI" id="CHEBI:15379"/>
        <dbReference type="ChEBI" id="CHEBI:16480"/>
        <dbReference type="ChEBI" id="CHEBI:17632"/>
        <dbReference type="ChEBI" id="CHEBI:57540"/>
        <dbReference type="ChEBI" id="CHEBI:57945"/>
        <dbReference type="EC" id="1.14.12.17"/>
    </reaction>
</comment>
<comment type="similarity">
    <text evidence="4">Belongs to the globin family. Two-domain flavohemoproteins subfamily.</text>
</comment>
<evidence type="ECO:0000313" key="27">
    <source>
        <dbReference type="Proteomes" id="UP000242205"/>
    </source>
</evidence>
<name>A0A2I6S381_9RHOO</name>
<evidence type="ECO:0000256" key="18">
    <source>
        <dbReference type="ARBA" id="ARBA00030024"/>
    </source>
</evidence>
<evidence type="ECO:0000256" key="8">
    <source>
        <dbReference type="ARBA" id="ARBA00022617"/>
    </source>
</evidence>
<dbReference type="GO" id="GO:0020037">
    <property type="term" value="F:heme binding"/>
    <property type="evidence" value="ECO:0007669"/>
    <property type="project" value="InterPro"/>
</dbReference>
<dbReference type="GO" id="GO:0071500">
    <property type="term" value="P:cellular response to nitrosative stress"/>
    <property type="evidence" value="ECO:0007669"/>
    <property type="project" value="TreeGrafter"/>
</dbReference>
<evidence type="ECO:0000256" key="20">
    <source>
        <dbReference type="ARBA" id="ARBA00033187"/>
    </source>
</evidence>
<dbReference type="InterPro" id="IPR012292">
    <property type="entry name" value="Globin/Proto"/>
</dbReference>
<evidence type="ECO:0000256" key="6">
    <source>
        <dbReference type="ARBA" id="ARBA00014637"/>
    </source>
</evidence>
<organism evidence="26 27">
    <name type="scientific">Pseudazoarcus pumilus</name>
    <dbReference type="NCBI Taxonomy" id="2067960"/>
    <lineage>
        <taxon>Bacteria</taxon>
        <taxon>Pseudomonadati</taxon>
        <taxon>Pseudomonadota</taxon>
        <taxon>Betaproteobacteria</taxon>
        <taxon>Rhodocyclales</taxon>
        <taxon>Zoogloeaceae</taxon>
        <taxon>Pseudazoarcus</taxon>
    </lineage>
</organism>
<dbReference type="InterPro" id="IPR008333">
    <property type="entry name" value="Cbr1-like_FAD-bd_dom"/>
</dbReference>
<dbReference type="PANTHER" id="PTHR43396">
    <property type="entry name" value="FLAVOHEMOPROTEIN"/>
    <property type="match status" value="1"/>
</dbReference>
<evidence type="ECO:0000256" key="2">
    <source>
        <dbReference type="ARBA" id="ARBA00001974"/>
    </source>
</evidence>
<reference evidence="26 27" key="1">
    <citation type="submission" date="2018-01" db="EMBL/GenBank/DDBJ databases">
        <authorList>
            <person name="Fu G.-Y."/>
        </authorList>
    </citation>
    <scope>NUCLEOTIDE SEQUENCE [LARGE SCALE GENOMIC DNA]</scope>
    <source>
        <strain evidence="26 27">SY39</strain>
    </source>
</reference>
<dbReference type="Gene3D" id="1.10.490.10">
    <property type="entry name" value="Globins"/>
    <property type="match status" value="1"/>
</dbReference>
<dbReference type="GO" id="GO:0071949">
    <property type="term" value="F:FAD binding"/>
    <property type="evidence" value="ECO:0007669"/>
    <property type="project" value="TreeGrafter"/>
</dbReference>
<evidence type="ECO:0000256" key="5">
    <source>
        <dbReference type="ARBA" id="ARBA00012229"/>
    </source>
</evidence>
<evidence type="ECO:0000256" key="1">
    <source>
        <dbReference type="ARBA" id="ARBA00001970"/>
    </source>
</evidence>
<dbReference type="GO" id="GO:0008941">
    <property type="term" value="F:nitric oxide dioxygenase NAD(P)H activity"/>
    <property type="evidence" value="ECO:0007669"/>
    <property type="project" value="UniProtKB-EC"/>
</dbReference>
<dbReference type="Gene3D" id="2.40.30.10">
    <property type="entry name" value="Translation factors"/>
    <property type="match status" value="1"/>
</dbReference>
<dbReference type="InterPro" id="IPR000971">
    <property type="entry name" value="Globin"/>
</dbReference>
<evidence type="ECO:0000256" key="10">
    <source>
        <dbReference type="ARBA" id="ARBA00022630"/>
    </source>
</evidence>
<dbReference type="FunFam" id="3.40.50.80:FF:000010">
    <property type="entry name" value="Flavohemoprotein"/>
    <property type="match status" value="1"/>
</dbReference>
<dbReference type="Pfam" id="PF00970">
    <property type="entry name" value="FAD_binding_6"/>
    <property type="match status" value="1"/>
</dbReference>
<dbReference type="PROSITE" id="PS51384">
    <property type="entry name" value="FAD_FR"/>
    <property type="match status" value="1"/>
</dbReference>
<keyword evidence="15" id="KW-0408">Iron</keyword>
<feature type="domain" description="FAD-binding FR-type" evidence="25">
    <location>
        <begin position="149"/>
        <end position="254"/>
    </location>
</feature>
<keyword evidence="23" id="KW-0813">Transport</keyword>
<gene>
    <name evidence="26" type="ORF">C0099_01450</name>
</gene>
<sequence>MLSSSSRELIHASVPVLREHGETITRCFYARMFERHPELKNLFNMGNQQSGAQQQSLASALYAYAANIDDQDVLAPVVGRIVQKHVSLGVRAEHYPIVGENLLGAIRETLGDAATPELIDAWAEAYGLLAGALIDEEARVYREKGVQPGEFMPVRVARKVRESATVTSFHLEALDGGSLPAFQPGQYISLALHVDALGLRQARQYSLSDASRKDVWRISVKREADGSVSNLLHDDIEPGDIVEVSVPCGDFVLDEHAQERLVLIGAGVGITPLLSMLHTSLDRWPDRAVTLLYATRDGDHHPMKDEVESLAGTHATFATHVCYEAPLAGDQQGRDFDRAGRLDLDVLEPAMLPPDGHYYICGPETFMQAQRSALRARGIDAARIQCEVFGPSLVAHLN</sequence>
<comment type="function">
    <text evidence="17">Is involved in NO detoxification in an aerobic process, termed nitric oxide dioxygenase (NOD) reaction that utilizes O(2) and NAD(P)H to convert NO to nitrate, which protects the bacterium from various noxious nitrogen compounds. Therefore, plays a central role in the inducible response to nitrosative stress.</text>
</comment>
<comment type="cofactor">
    <cofactor evidence="1">
        <name>heme b</name>
        <dbReference type="ChEBI" id="CHEBI:60344"/>
    </cofactor>
</comment>
<evidence type="ECO:0000256" key="21">
    <source>
        <dbReference type="ARBA" id="ARBA00048649"/>
    </source>
</evidence>
<keyword evidence="8 23" id="KW-0349">Heme</keyword>
<evidence type="ECO:0000256" key="19">
    <source>
        <dbReference type="ARBA" id="ARBA00030929"/>
    </source>
</evidence>
<dbReference type="RefSeq" id="WP_102245788.1">
    <property type="nucleotide sequence ID" value="NZ_CP025682.1"/>
</dbReference>